<reference evidence="3" key="1">
    <citation type="journal article" date="2019" name="Int. J. Syst. Evol. Microbiol.">
        <title>The Global Catalogue of Microorganisms (GCM) 10K type strain sequencing project: providing services to taxonomists for standard genome sequencing and annotation.</title>
        <authorList>
            <consortium name="The Broad Institute Genomics Platform"/>
            <consortium name="The Broad Institute Genome Sequencing Center for Infectious Disease"/>
            <person name="Wu L."/>
            <person name="Ma J."/>
        </authorList>
    </citation>
    <scope>NUCLEOTIDE SEQUENCE [LARGE SCALE GENOMIC DNA]</scope>
    <source>
        <strain evidence="3">JCM 17695</strain>
    </source>
</reference>
<feature type="domain" description="HTH cro/C1-type" evidence="1">
    <location>
        <begin position="8"/>
        <end position="64"/>
    </location>
</feature>
<sequence>MRAVGVELRLARLSRGMTLAQVADKLPSGIRVPTLSGYETGTKGFQVGRMVEICEAIGVSAPTLLEAAIHRAGLGLAAVGVVIDLRSVVEGASRDLGPLRQWARRKLEDNADAVTMVEPAMIREMAGFCGMSVPTMAAALERFAPA</sequence>
<dbReference type="Gene3D" id="1.10.260.40">
    <property type="entry name" value="lambda repressor-like DNA-binding domains"/>
    <property type="match status" value="1"/>
</dbReference>
<name>A0ABW2TTQ8_9PSEU</name>
<evidence type="ECO:0000313" key="2">
    <source>
        <dbReference type="EMBL" id="MFC7617265.1"/>
    </source>
</evidence>
<protein>
    <submittedName>
        <fullName evidence="2">Helix-turn-helix domain-containing protein</fullName>
    </submittedName>
</protein>
<dbReference type="CDD" id="cd00093">
    <property type="entry name" value="HTH_XRE"/>
    <property type="match status" value="1"/>
</dbReference>
<proteinExistence type="predicted"/>
<dbReference type="InterPro" id="IPR001387">
    <property type="entry name" value="Cro/C1-type_HTH"/>
</dbReference>
<accession>A0ABW2TTQ8</accession>
<evidence type="ECO:0000259" key="1">
    <source>
        <dbReference type="PROSITE" id="PS50943"/>
    </source>
</evidence>
<gene>
    <name evidence="2" type="ORF">ACFQV2_31430</name>
</gene>
<keyword evidence="3" id="KW-1185">Reference proteome</keyword>
<dbReference type="SMART" id="SM00530">
    <property type="entry name" value="HTH_XRE"/>
    <property type="match status" value="1"/>
</dbReference>
<organism evidence="2 3">
    <name type="scientific">Actinokineospora soli</name>
    <dbReference type="NCBI Taxonomy" id="1048753"/>
    <lineage>
        <taxon>Bacteria</taxon>
        <taxon>Bacillati</taxon>
        <taxon>Actinomycetota</taxon>
        <taxon>Actinomycetes</taxon>
        <taxon>Pseudonocardiales</taxon>
        <taxon>Pseudonocardiaceae</taxon>
        <taxon>Actinokineospora</taxon>
    </lineage>
</organism>
<comment type="caution">
    <text evidence="2">The sequence shown here is derived from an EMBL/GenBank/DDBJ whole genome shotgun (WGS) entry which is preliminary data.</text>
</comment>
<dbReference type="Pfam" id="PF13560">
    <property type="entry name" value="HTH_31"/>
    <property type="match status" value="1"/>
</dbReference>
<dbReference type="Proteomes" id="UP001596512">
    <property type="component" value="Unassembled WGS sequence"/>
</dbReference>
<dbReference type="EMBL" id="JBHTEY010000004">
    <property type="protein sequence ID" value="MFC7617265.1"/>
    <property type="molecule type" value="Genomic_DNA"/>
</dbReference>
<dbReference type="SUPFAM" id="SSF47413">
    <property type="entry name" value="lambda repressor-like DNA-binding domains"/>
    <property type="match status" value="1"/>
</dbReference>
<dbReference type="InterPro" id="IPR010982">
    <property type="entry name" value="Lambda_DNA-bd_dom_sf"/>
</dbReference>
<dbReference type="PROSITE" id="PS50943">
    <property type="entry name" value="HTH_CROC1"/>
    <property type="match status" value="1"/>
</dbReference>
<evidence type="ECO:0000313" key="3">
    <source>
        <dbReference type="Proteomes" id="UP001596512"/>
    </source>
</evidence>